<comment type="caution">
    <text evidence="2">The sequence shown here is derived from an EMBL/GenBank/DDBJ whole genome shotgun (WGS) entry which is preliminary data.</text>
</comment>
<dbReference type="Proteomes" id="UP000053176">
    <property type="component" value="Unassembled WGS sequence"/>
</dbReference>
<proteinExistence type="predicted"/>
<name>A0A101KTF5_RHILI</name>
<evidence type="ECO:0000313" key="2">
    <source>
        <dbReference type="EMBL" id="KUM26664.1"/>
    </source>
</evidence>
<dbReference type="Pfam" id="PF00198">
    <property type="entry name" value="2-oxoacid_dh"/>
    <property type="match status" value="1"/>
</dbReference>
<dbReference type="InterPro" id="IPR023213">
    <property type="entry name" value="CAT-like_dom_sf"/>
</dbReference>
<dbReference type="SUPFAM" id="SSF52777">
    <property type="entry name" value="CoA-dependent acyltransferases"/>
    <property type="match status" value="1"/>
</dbReference>
<reference evidence="2 3" key="1">
    <citation type="submission" date="2015-12" db="EMBL/GenBank/DDBJ databases">
        <title>Draft genome sequence of Mesorhizobium sp. UFLA 01-765, a multitolerant efficient symbiont and plant-growth promoting strain isolated from Zn-mining soil using Leucaena leucocephala as a trap plant.</title>
        <authorList>
            <person name="Rangel W.M."/>
            <person name="Thijs S."/>
            <person name="Longatti S.M."/>
            <person name="Moreira F.M."/>
            <person name="Weyens N."/>
            <person name="Vangronsveld J."/>
            <person name="Van Hamme J.D."/>
            <person name="Bottos E.M."/>
            <person name="Rineau F."/>
        </authorList>
    </citation>
    <scope>NUCLEOTIDE SEQUENCE [LARGE SCALE GENOMIC DNA]</scope>
    <source>
        <strain evidence="2 3">UFLA 01-765</strain>
    </source>
</reference>
<organism evidence="2 3">
    <name type="scientific">Rhizobium loti</name>
    <name type="common">Mesorhizobium loti</name>
    <dbReference type="NCBI Taxonomy" id="381"/>
    <lineage>
        <taxon>Bacteria</taxon>
        <taxon>Pseudomonadati</taxon>
        <taxon>Pseudomonadota</taxon>
        <taxon>Alphaproteobacteria</taxon>
        <taxon>Hyphomicrobiales</taxon>
        <taxon>Phyllobacteriaceae</taxon>
        <taxon>Mesorhizobium</taxon>
    </lineage>
</organism>
<dbReference type="GO" id="GO:0006086">
    <property type="term" value="P:pyruvate decarboxylation to acetyl-CoA"/>
    <property type="evidence" value="ECO:0007669"/>
    <property type="project" value="InterPro"/>
</dbReference>
<dbReference type="AlphaFoldDB" id="A0A101KTF5"/>
<protein>
    <recommendedName>
        <fullName evidence="1">2-oxoacid dehydrogenase acyltransferase catalytic domain-containing protein</fullName>
    </recommendedName>
</protein>
<evidence type="ECO:0000313" key="3">
    <source>
        <dbReference type="Proteomes" id="UP000053176"/>
    </source>
</evidence>
<accession>A0A101KTF5</accession>
<evidence type="ECO:0000259" key="1">
    <source>
        <dbReference type="Pfam" id="PF00198"/>
    </source>
</evidence>
<dbReference type="PANTHER" id="PTHR23151:SF90">
    <property type="entry name" value="DIHYDROLIPOYLLYSINE-RESIDUE ACETYLTRANSFERASE COMPONENT OF PYRUVATE DEHYDROGENASE COMPLEX, MITOCHONDRIAL-RELATED"/>
    <property type="match status" value="1"/>
</dbReference>
<dbReference type="EMBL" id="LPWA01000103">
    <property type="protein sequence ID" value="KUM26664.1"/>
    <property type="molecule type" value="Genomic_DNA"/>
</dbReference>
<dbReference type="PANTHER" id="PTHR23151">
    <property type="entry name" value="DIHYDROLIPOAMIDE ACETYL/SUCCINYL-TRANSFERASE-RELATED"/>
    <property type="match status" value="1"/>
</dbReference>
<feature type="domain" description="2-oxoacid dehydrogenase acyltransferase catalytic" evidence="1">
    <location>
        <begin position="70"/>
        <end position="299"/>
    </location>
</feature>
<dbReference type="GO" id="GO:0045254">
    <property type="term" value="C:pyruvate dehydrogenase complex"/>
    <property type="evidence" value="ECO:0007669"/>
    <property type="project" value="InterPro"/>
</dbReference>
<dbReference type="GO" id="GO:0016746">
    <property type="term" value="F:acyltransferase activity"/>
    <property type="evidence" value="ECO:0007669"/>
    <property type="project" value="InterPro"/>
</dbReference>
<dbReference type="InterPro" id="IPR045257">
    <property type="entry name" value="E2/Pdx1"/>
</dbReference>
<dbReference type="Gene3D" id="3.30.559.10">
    <property type="entry name" value="Chloramphenicol acetyltransferase-like domain"/>
    <property type="match status" value="1"/>
</dbReference>
<dbReference type="InterPro" id="IPR001078">
    <property type="entry name" value="2-oxoacid_DH_actylTfrase"/>
</dbReference>
<gene>
    <name evidence="2" type="ORF">AU467_20220</name>
</gene>
<sequence length="300" mass="31717">MSSKTILPSAFQKEGCLSVNSTSIGLASDRVENADTGTAKLVASEPSVAPGMAAGGPKTGILKLFEKGSYDLVKHDKMRKTIAKRLTEAKHTVPHFYASIDCDLGAILMLRAEFNAAAPLIDESPAYKISINDMTIKALALALRDVPDANVSWTDEAMIRHKNVDVAVAVSIPGGLITPIVRCADEKSLVAIANEMRDLSTRARARKLAPDEYQGGSTAISNLGMMGISSFSAVINPPHSTILAVGAAESRAIVKNGALTIGSRMTVTLSCDHRCVDGSLGAELLAAFKRHIETPTCMLV</sequence>